<keyword evidence="4" id="KW-0106">Calcium</keyword>
<dbReference type="AlphaFoldDB" id="A0AAV0ZMB6"/>
<evidence type="ECO:0000256" key="4">
    <source>
        <dbReference type="ARBA" id="ARBA00022837"/>
    </source>
</evidence>
<accession>A0AAV0ZMB6</accession>
<dbReference type="InterPro" id="IPR011992">
    <property type="entry name" value="EF-hand-dom_pair"/>
</dbReference>
<gene>
    <name evidence="7" type="ORF">VFH_II104640</name>
</gene>
<evidence type="ECO:0000256" key="3">
    <source>
        <dbReference type="ARBA" id="ARBA00022737"/>
    </source>
</evidence>
<organism evidence="7 8">
    <name type="scientific">Vicia faba</name>
    <name type="common">Broad bean</name>
    <name type="synonym">Faba vulgaris</name>
    <dbReference type="NCBI Taxonomy" id="3906"/>
    <lineage>
        <taxon>Eukaryota</taxon>
        <taxon>Viridiplantae</taxon>
        <taxon>Streptophyta</taxon>
        <taxon>Embryophyta</taxon>
        <taxon>Tracheophyta</taxon>
        <taxon>Spermatophyta</taxon>
        <taxon>Magnoliopsida</taxon>
        <taxon>eudicotyledons</taxon>
        <taxon>Gunneridae</taxon>
        <taxon>Pentapetalae</taxon>
        <taxon>rosids</taxon>
        <taxon>fabids</taxon>
        <taxon>Fabales</taxon>
        <taxon>Fabaceae</taxon>
        <taxon>Papilionoideae</taxon>
        <taxon>50 kb inversion clade</taxon>
        <taxon>NPAAA clade</taxon>
        <taxon>Hologalegina</taxon>
        <taxon>IRL clade</taxon>
        <taxon>Fabeae</taxon>
        <taxon>Vicia</taxon>
    </lineage>
</organism>
<name>A0AAV0ZMB6_VICFA</name>
<dbReference type="InterPro" id="IPR002048">
    <property type="entry name" value="EF_hand_dom"/>
</dbReference>
<dbReference type="CDD" id="cd00051">
    <property type="entry name" value="EFh"/>
    <property type="match status" value="2"/>
</dbReference>
<keyword evidence="2" id="KW-0479">Metal-binding</keyword>
<keyword evidence="5" id="KW-1133">Transmembrane helix</keyword>
<keyword evidence="3" id="KW-0677">Repeat</keyword>
<dbReference type="PROSITE" id="PS00018">
    <property type="entry name" value="EF_HAND_1"/>
    <property type="match status" value="3"/>
</dbReference>
<feature type="transmembrane region" description="Helical" evidence="5">
    <location>
        <begin position="55"/>
        <end position="75"/>
    </location>
</feature>
<keyword evidence="5" id="KW-0472">Membrane</keyword>
<evidence type="ECO:0000313" key="7">
    <source>
        <dbReference type="EMBL" id="CAI8597942.1"/>
    </source>
</evidence>
<feature type="domain" description="EF-hand" evidence="6">
    <location>
        <begin position="193"/>
        <end position="228"/>
    </location>
</feature>
<dbReference type="FunFam" id="1.10.238.10:FF:000089">
    <property type="entry name" value="calmodulin-like protein 3"/>
    <property type="match status" value="1"/>
</dbReference>
<evidence type="ECO:0000256" key="5">
    <source>
        <dbReference type="SAM" id="Phobius"/>
    </source>
</evidence>
<evidence type="ECO:0000256" key="2">
    <source>
        <dbReference type="ARBA" id="ARBA00022723"/>
    </source>
</evidence>
<feature type="transmembrane region" description="Helical" evidence="5">
    <location>
        <begin position="24"/>
        <end position="43"/>
    </location>
</feature>
<dbReference type="InterPro" id="IPR018247">
    <property type="entry name" value="EF_Hand_1_Ca_BS"/>
</dbReference>
<keyword evidence="8" id="KW-1185">Reference proteome</keyword>
<dbReference type="Pfam" id="PF13499">
    <property type="entry name" value="EF-hand_7"/>
    <property type="match status" value="2"/>
</dbReference>
<dbReference type="PANTHER" id="PTHR10891">
    <property type="entry name" value="EF-HAND CALCIUM-BINDING DOMAIN CONTAINING PROTEIN"/>
    <property type="match status" value="1"/>
</dbReference>
<dbReference type="Proteomes" id="UP001157006">
    <property type="component" value="Chromosome 2"/>
</dbReference>
<sequence length="263" mass="29389">MDSSSYTDNQESRTKSDEGLFKDLANILYKLFTILAALVALNYTETALQLISPNIAIITFALWLIVIIVVVVSNYRFQREITRDIVAADSNDVVDALIPRSQTSAEDVLKKMSHNGDGNCKGVESEMEKVFNKLDTNCDGKISISDLRSVMEKLGQPATDEENKTMIREFDDGESITLQEFIDLSITNVDSDEEVDNLRDAFSVFDVDEDGFITAEELETMMKSLGEDSSLAECRKMIGGLDSNGDGRIDLEEFRVMMMGSRR</sequence>
<evidence type="ECO:0000313" key="8">
    <source>
        <dbReference type="Proteomes" id="UP001157006"/>
    </source>
</evidence>
<evidence type="ECO:0000259" key="6">
    <source>
        <dbReference type="PROSITE" id="PS50222"/>
    </source>
</evidence>
<evidence type="ECO:0000256" key="1">
    <source>
        <dbReference type="ARBA" id="ARBA00003291"/>
    </source>
</evidence>
<keyword evidence="5" id="KW-0812">Transmembrane</keyword>
<proteinExistence type="predicted"/>
<feature type="domain" description="EF-hand" evidence="6">
    <location>
        <begin position="229"/>
        <end position="263"/>
    </location>
</feature>
<dbReference type="PROSITE" id="PS50222">
    <property type="entry name" value="EF_HAND_2"/>
    <property type="match status" value="3"/>
</dbReference>
<reference evidence="7 8" key="1">
    <citation type="submission" date="2023-01" db="EMBL/GenBank/DDBJ databases">
        <authorList>
            <person name="Kreplak J."/>
        </authorList>
    </citation>
    <scope>NUCLEOTIDE SEQUENCE [LARGE SCALE GENOMIC DNA]</scope>
</reference>
<comment type="function">
    <text evidence="1">Potential calcium sensor.</text>
</comment>
<dbReference type="Gene3D" id="1.10.238.10">
    <property type="entry name" value="EF-hand"/>
    <property type="match status" value="2"/>
</dbReference>
<protein>
    <recommendedName>
        <fullName evidence="6">EF-hand domain-containing protein</fullName>
    </recommendedName>
</protein>
<dbReference type="SUPFAM" id="SSF47473">
    <property type="entry name" value="EF-hand"/>
    <property type="match status" value="1"/>
</dbReference>
<dbReference type="EMBL" id="OX451737">
    <property type="protein sequence ID" value="CAI8597942.1"/>
    <property type="molecule type" value="Genomic_DNA"/>
</dbReference>
<dbReference type="GO" id="GO:0005509">
    <property type="term" value="F:calcium ion binding"/>
    <property type="evidence" value="ECO:0007669"/>
    <property type="project" value="InterPro"/>
</dbReference>
<dbReference type="SMART" id="SM00054">
    <property type="entry name" value="EFh"/>
    <property type="match status" value="3"/>
</dbReference>
<feature type="domain" description="EF-hand" evidence="6">
    <location>
        <begin position="122"/>
        <end position="157"/>
    </location>
</feature>
<dbReference type="GO" id="GO:0005737">
    <property type="term" value="C:cytoplasm"/>
    <property type="evidence" value="ECO:0007669"/>
    <property type="project" value="UniProtKB-ARBA"/>
</dbReference>
<dbReference type="InterPro" id="IPR039647">
    <property type="entry name" value="EF_hand_pair_protein_CML-like"/>
</dbReference>